<dbReference type="AlphaFoldDB" id="A0A3E4YL83"/>
<feature type="transmembrane region" description="Helical" evidence="1">
    <location>
        <begin position="6"/>
        <end position="26"/>
    </location>
</feature>
<dbReference type="RefSeq" id="WP_117718060.1">
    <property type="nucleotide sequence ID" value="NZ_QSTP01000001.1"/>
</dbReference>
<dbReference type="Proteomes" id="UP000260758">
    <property type="component" value="Unassembled WGS sequence"/>
</dbReference>
<proteinExistence type="predicted"/>
<organism evidence="2 3">
    <name type="scientific">Agathobacter rectalis</name>
    <dbReference type="NCBI Taxonomy" id="39491"/>
    <lineage>
        <taxon>Bacteria</taxon>
        <taxon>Bacillati</taxon>
        <taxon>Bacillota</taxon>
        <taxon>Clostridia</taxon>
        <taxon>Lachnospirales</taxon>
        <taxon>Lachnospiraceae</taxon>
        <taxon>Agathobacter</taxon>
    </lineage>
</organism>
<keyword evidence="1" id="KW-0812">Transmembrane</keyword>
<accession>A0A3E4YL83</accession>
<dbReference type="EMBL" id="QSTP01000001">
    <property type="protein sequence ID" value="RGM75302.1"/>
    <property type="molecule type" value="Genomic_DNA"/>
</dbReference>
<reference evidence="2 3" key="1">
    <citation type="submission" date="2018-08" db="EMBL/GenBank/DDBJ databases">
        <title>A genome reference for cultivated species of the human gut microbiota.</title>
        <authorList>
            <person name="Zou Y."/>
            <person name="Xue W."/>
            <person name="Luo G."/>
        </authorList>
    </citation>
    <scope>NUCLEOTIDE SEQUENCE [LARGE SCALE GENOMIC DNA]</scope>
    <source>
        <strain evidence="2 3">OM07-13</strain>
    </source>
</reference>
<evidence type="ECO:0000256" key="1">
    <source>
        <dbReference type="SAM" id="Phobius"/>
    </source>
</evidence>
<gene>
    <name evidence="2" type="ORF">DXB99_01855</name>
</gene>
<evidence type="ECO:0000313" key="2">
    <source>
        <dbReference type="EMBL" id="RGM75302.1"/>
    </source>
</evidence>
<evidence type="ECO:0000313" key="3">
    <source>
        <dbReference type="Proteomes" id="UP000260758"/>
    </source>
</evidence>
<keyword evidence="1" id="KW-1133">Transmembrane helix</keyword>
<keyword evidence="1" id="KW-0472">Membrane</keyword>
<comment type="caution">
    <text evidence="2">The sequence shown here is derived from an EMBL/GenBank/DDBJ whole genome shotgun (WGS) entry which is preliminary data.</text>
</comment>
<sequence length="75" mass="8902">MNGIDNSTIIIIALVLAVLYTAIRFIRDFKREVDIKNGMDVKEATKYYNKFFHKKDEKEDYNIKTGRIKNNKMKE</sequence>
<protein>
    <submittedName>
        <fullName evidence="2">Uncharacterized protein</fullName>
    </submittedName>
</protein>
<name>A0A3E4YL83_9FIRM</name>